<evidence type="ECO:0000313" key="2">
    <source>
        <dbReference type="Proteomes" id="UP000019330"/>
    </source>
</evidence>
<organism evidence="1">
    <name type="scientific">Borrelia coriaceae ATCC 43381</name>
    <dbReference type="NCBI Taxonomy" id="1408429"/>
    <lineage>
        <taxon>Bacteria</taxon>
        <taxon>Pseudomonadati</taxon>
        <taxon>Spirochaetota</taxon>
        <taxon>Spirochaetia</taxon>
        <taxon>Spirochaetales</taxon>
        <taxon>Borreliaceae</taxon>
        <taxon>Borrelia</taxon>
    </lineage>
</organism>
<protein>
    <submittedName>
        <fullName evidence="1">Uncharacterized protein</fullName>
    </submittedName>
</protein>
<keyword evidence="1" id="KW-0614">Plasmid</keyword>
<proteinExistence type="predicted"/>
<dbReference type="HOGENOM" id="CLU_2803927_0_0_12"/>
<accession>W5SV08</accession>
<name>W5SV08_9SPIR</name>
<keyword evidence="2" id="KW-1185">Reference proteome</keyword>
<dbReference type="AlphaFoldDB" id="W5SV08"/>
<dbReference type="Proteomes" id="UP000019330">
    <property type="component" value="Plasmid unnamed"/>
</dbReference>
<geneLocation type="plasmid" evidence="1 2">
    <name>unnamed</name>
</geneLocation>
<dbReference type="EMBL" id="CP005746">
    <property type="protein sequence ID" value="AHH11054.1"/>
    <property type="molecule type" value="Genomic_DNA"/>
</dbReference>
<sequence length="67" mass="7692">MFGMMRVQYLTLLTLLILLESLLFLLISCNLEVAKKLKDKPNIMQEVVGIKPDSIKVQIDKLLEQFA</sequence>
<evidence type="ECO:0000313" key="1">
    <source>
        <dbReference type="EMBL" id="AHH11054.1"/>
    </source>
</evidence>
<reference evidence="1" key="1">
    <citation type="submission" date="2013-04" db="EMBL/GenBank/DDBJ databases">
        <title>Comparative Genomics of Relapsing Fever Spirochetes.</title>
        <authorList>
            <person name="Schwan T.G."/>
            <person name="Raffel S.J."/>
            <person name="Porcella S.F."/>
            <person name="Martens C.A."/>
            <person name="Bruno D.P."/>
            <person name="Ricklefs S.M."/>
            <person name="Barbian K.B."/>
        </authorList>
    </citation>
    <scope>NUCLEOTIDE SEQUENCE</scope>
    <source>
        <strain evidence="1">Co53</strain>
        <plasmid evidence="1">unnamed</plasmid>
    </source>
</reference>
<gene>
    <name evidence="1" type="ORF">BCO_0900018</name>
</gene>